<accession>A0A9W9FN66</accession>
<gene>
    <name evidence="1" type="ORF">N7532_003586</name>
</gene>
<dbReference type="RefSeq" id="XP_056476437.1">
    <property type="nucleotide sequence ID" value="XM_056616080.1"/>
</dbReference>
<protein>
    <submittedName>
        <fullName evidence="1">Uncharacterized protein</fullName>
    </submittedName>
</protein>
<reference evidence="1" key="1">
    <citation type="submission" date="2022-11" db="EMBL/GenBank/DDBJ databases">
        <authorList>
            <person name="Petersen C."/>
        </authorList>
    </citation>
    <scope>NUCLEOTIDE SEQUENCE</scope>
    <source>
        <strain evidence="1">IBT 30761</strain>
    </source>
</reference>
<evidence type="ECO:0000313" key="1">
    <source>
        <dbReference type="EMBL" id="KAJ5103057.1"/>
    </source>
</evidence>
<dbReference type="OrthoDB" id="4192850at2759"/>
<evidence type="ECO:0000313" key="2">
    <source>
        <dbReference type="Proteomes" id="UP001149074"/>
    </source>
</evidence>
<proteinExistence type="predicted"/>
<comment type="caution">
    <text evidence="1">The sequence shown here is derived from an EMBL/GenBank/DDBJ whole genome shotgun (WGS) entry which is preliminary data.</text>
</comment>
<dbReference type="AlphaFoldDB" id="A0A9W9FN66"/>
<name>A0A9W9FN66_9EURO</name>
<sequence length="314" mass="37553">MEEKVRARRAQKLAEERRRPSITDYAYDARQFIPPAWLQVNPQVYRAHEILHNCACIVMRRISYMAWLKGHCYDFLCAAELGSVWDKHCASVKLLREWQDYNMLFSNPLYRTPCPRQKLNKDVLEFQLDPDRYDAFHKWFSNLLLELVMGPMEEYVLYLYRTESTAAHSLNSYNHQNYIFWWNRYFRPWMHEWEGCIASLVLPSWESVIDDLYIWVIDRVEEPSKLANFLSKCRDKEYAKMMVIDSEEQVNEHQECNPRYSAHIDGLTADTESDVERVFKNTQEGNCTYTDDIDELDEIDEVVMVNEFFRTDSL</sequence>
<keyword evidence="2" id="KW-1185">Reference proteome</keyword>
<dbReference type="EMBL" id="JAPQKI010000004">
    <property type="protein sequence ID" value="KAJ5103057.1"/>
    <property type="molecule type" value="Genomic_DNA"/>
</dbReference>
<reference evidence="1" key="2">
    <citation type="journal article" date="2023" name="IMA Fungus">
        <title>Comparative genomic study of the Penicillium genus elucidates a diverse pangenome and 15 lateral gene transfer events.</title>
        <authorList>
            <person name="Petersen C."/>
            <person name="Sorensen T."/>
            <person name="Nielsen M.R."/>
            <person name="Sondergaard T.E."/>
            <person name="Sorensen J.L."/>
            <person name="Fitzpatrick D.A."/>
            <person name="Frisvad J.C."/>
            <person name="Nielsen K.L."/>
        </authorList>
    </citation>
    <scope>NUCLEOTIDE SEQUENCE</scope>
    <source>
        <strain evidence="1">IBT 30761</strain>
    </source>
</reference>
<dbReference type="Proteomes" id="UP001149074">
    <property type="component" value="Unassembled WGS sequence"/>
</dbReference>
<organism evidence="1 2">
    <name type="scientific">Penicillium argentinense</name>
    <dbReference type="NCBI Taxonomy" id="1131581"/>
    <lineage>
        <taxon>Eukaryota</taxon>
        <taxon>Fungi</taxon>
        <taxon>Dikarya</taxon>
        <taxon>Ascomycota</taxon>
        <taxon>Pezizomycotina</taxon>
        <taxon>Eurotiomycetes</taxon>
        <taxon>Eurotiomycetidae</taxon>
        <taxon>Eurotiales</taxon>
        <taxon>Aspergillaceae</taxon>
        <taxon>Penicillium</taxon>
    </lineage>
</organism>
<dbReference type="GeneID" id="81355059"/>